<evidence type="ECO:0000313" key="1">
    <source>
        <dbReference type="EMBL" id="OTW52666.1"/>
    </source>
</evidence>
<name>A0A2C9YH96_BACTU</name>
<sequence>MKKEFNVLPVERVNELRKFVCYERTYNYFLQEICSLFNSSILYFDRISGFKYYENQQEPLQPINNYFKDFITKNSKEEEWDIDIFVKEKFIQNLKSAYINTVIEAENSKGENIYTSVLIEEIDRECIYYTKISKAWNCVRFPVEIDDFLKKIVVDNNTFTVEILREAEEIKEYKKLNKVELLKRIMTVERLQRMSNSSPSELYMFINEHEKNLLNNSYFTQIKKEKSLQLRVLKHLLNKVYPILIFLAEYIPVAFNVKNIEICHTKLESCLSNTYKWGSFFLGTARKDFYEQYIKSLKVLEEVLVEIHKICILDLEKVVLKNGR</sequence>
<evidence type="ECO:0000313" key="2">
    <source>
        <dbReference type="Proteomes" id="UP000195152"/>
    </source>
</evidence>
<dbReference type="EMBL" id="NFCF01000053">
    <property type="protein sequence ID" value="OTW52666.1"/>
    <property type="molecule type" value="Genomic_DNA"/>
</dbReference>
<organism evidence="1 2">
    <name type="scientific">Bacillus thuringiensis serovar mexicanensis</name>
    <dbReference type="NCBI Taxonomy" id="180868"/>
    <lineage>
        <taxon>Bacteria</taxon>
        <taxon>Bacillati</taxon>
        <taxon>Bacillota</taxon>
        <taxon>Bacilli</taxon>
        <taxon>Bacillales</taxon>
        <taxon>Bacillaceae</taxon>
        <taxon>Bacillus</taxon>
        <taxon>Bacillus cereus group</taxon>
    </lineage>
</organism>
<protein>
    <submittedName>
        <fullName evidence="1">Uncharacterized protein</fullName>
    </submittedName>
</protein>
<gene>
    <name evidence="1" type="ORF">BK699_05835</name>
</gene>
<dbReference type="RefSeq" id="WP_000711417.1">
    <property type="nucleotide sequence ID" value="NZ_NFCF01000053.1"/>
</dbReference>
<comment type="caution">
    <text evidence="1">The sequence shown here is derived from an EMBL/GenBank/DDBJ whole genome shotgun (WGS) entry which is preliminary data.</text>
</comment>
<reference evidence="1 2" key="1">
    <citation type="submission" date="2016-10" db="EMBL/GenBank/DDBJ databases">
        <title>Comparative genomics of Bacillus thuringiensis reveals a path to pathogens against multiple invertebrate hosts.</title>
        <authorList>
            <person name="Zheng J."/>
            <person name="Gao Q."/>
            <person name="Liu H."/>
            <person name="Peng D."/>
            <person name="Ruan L."/>
            <person name="Sun M."/>
        </authorList>
    </citation>
    <scope>NUCLEOTIDE SEQUENCE [LARGE SCALE GENOMIC DNA]</scope>
    <source>
        <strain evidence="1">BGSC 4AC1</strain>
    </source>
</reference>
<dbReference type="AlphaFoldDB" id="A0A2C9YH96"/>
<dbReference type="Proteomes" id="UP000195152">
    <property type="component" value="Unassembled WGS sequence"/>
</dbReference>
<accession>A0A2C9YH96</accession>
<proteinExistence type="predicted"/>